<gene>
    <name evidence="3" type="ORF">GCM10007940_31040</name>
</gene>
<keyword evidence="1" id="KW-0472">Membrane</keyword>
<dbReference type="InterPro" id="IPR010559">
    <property type="entry name" value="Sig_transdc_His_kin_internal"/>
</dbReference>
<feature type="transmembrane region" description="Helical" evidence="1">
    <location>
        <begin position="38"/>
        <end position="60"/>
    </location>
</feature>
<dbReference type="InterPro" id="IPR050640">
    <property type="entry name" value="Bact_2-comp_sensor_kinase"/>
</dbReference>
<keyword evidence="3" id="KW-0808">Transferase</keyword>
<keyword evidence="4" id="KW-1185">Reference proteome</keyword>
<dbReference type="GO" id="GO:0016020">
    <property type="term" value="C:membrane"/>
    <property type="evidence" value="ECO:0007669"/>
    <property type="project" value="InterPro"/>
</dbReference>
<dbReference type="Gene3D" id="3.30.565.10">
    <property type="entry name" value="Histidine kinase-like ATPase, C-terminal domain"/>
    <property type="match status" value="1"/>
</dbReference>
<feature type="transmembrane region" description="Helical" evidence="1">
    <location>
        <begin position="110"/>
        <end position="134"/>
    </location>
</feature>
<proteinExistence type="predicted"/>
<keyword evidence="3" id="KW-0418">Kinase</keyword>
<sequence>MIAISNRNFWIAQTVGWGLLGIANFLLQYYTLGLFKQAIINSIIAFAAGFITTTIYRSIIKKVDLNLMNIGRTIIIIIGSTLLLILVILIGISIIMYFMHDRKFLSINEVLGNSFTFGTLMLIWNSLYFMIHYLHNWKNAESERWKLEAAVKEAELGNLKAQINPHFMFNAINNIRALISEDADKAKEMLLHFSDMFRYSLVYNDKSLVELGDEIEIVKKYLELLSIQFEEKLSYTFEIEVSLEEVRIPPMMIQLLVENAIKHGISELPNGGEVIIGARSEGDKIILTVKNTGTLNGKQTIQKKIGVGMKNIRERLNLIYGNKAHLTLEEESGFVIAILTLPKTNKE</sequence>
<dbReference type="InterPro" id="IPR036890">
    <property type="entry name" value="HATPase_C_sf"/>
</dbReference>
<keyword evidence="1" id="KW-1133">Transmembrane helix</keyword>
<dbReference type="PANTHER" id="PTHR34220:SF7">
    <property type="entry name" value="SENSOR HISTIDINE KINASE YPDA"/>
    <property type="match status" value="1"/>
</dbReference>
<dbReference type="Pfam" id="PF06580">
    <property type="entry name" value="His_kinase"/>
    <property type="match status" value="1"/>
</dbReference>
<feature type="domain" description="Signal transduction histidine kinase internal region" evidence="2">
    <location>
        <begin position="154"/>
        <end position="233"/>
    </location>
</feature>
<dbReference type="Proteomes" id="UP001156666">
    <property type="component" value="Unassembled WGS sequence"/>
</dbReference>
<accession>A0AA37SPG0</accession>
<dbReference type="AlphaFoldDB" id="A0AA37SPG0"/>
<organism evidence="3 4">
    <name type="scientific">Portibacter lacus</name>
    <dbReference type="NCBI Taxonomy" id="1099794"/>
    <lineage>
        <taxon>Bacteria</taxon>
        <taxon>Pseudomonadati</taxon>
        <taxon>Bacteroidota</taxon>
        <taxon>Saprospiria</taxon>
        <taxon>Saprospirales</taxon>
        <taxon>Haliscomenobacteraceae</taxon>
        <taxon>Portibacter</taxon>
    </lineage>
</organism>
<protein>
    <submittedName>
        <fullName evidence="3">Histidine kinase</fullName>
    </submittedName>
</protein>
<name>A0AA37SPG0_9BACT</name>
<evidence type="ECO:0000256" key="1">
    <source>
        <dbReference type="SAM" id="Phobius"/>
    </source>
</evidence>
<reference evidence="3" key="2">
    <citation type="submission" date="2023-01" db="EMBL/GenBank/DDBJ databases">
        <title>Draft genome sequence of Portibacter lacus strain NBRC 108769.</title>
        <authorList>
            <person name="Sun Q."/>
            <person name="Mori K."/>
        </authorList>
    </citation>
    <scope>NUCLEOTIDE SEQUENCE</scope>
    <source>
        <strain evidence="3">NBRC 108769</strain>
    </source>
</reference>
<evidence type="ECO:0000313" key="3">
    <source>
        <dbReference type="EMBL" id="GLR18488.1"/>
    </source>
</evidence>
<keyword evidence="1" id="KW-0812">Transmembrane</keyword>
<dbReference type="EMBL" id="BSOH01000021">
    <property type="protein sequence ID" value="GLR18488.1"/>
    <property type="molecule type" value="Genomic_DNA"/>
</dbReference>
<dbReference type="SUPFAM" id="SSF55874">
    <property type="entry name" value="ATPase domain of HSP90 chaperone/DNA topoisomerase II/histidine kinase"/>
    <property type="match status" value="1"/>
</dbReference>
<reference evidence="3" key="1">
    <citation type="journal article" date="2014" name="Int. J. Syst. Evol. Microbiol.">
        <title>Complete genome sequence of Corynebacterium casei LMG S-19264T (=DSM 44701T), isolated from a smear-ripened cheese.</title>
        <authorList>
            <consortium name="US DOE Joint Genome Institute (JGI-PGF)"/>
            <person name="Walter F."/>
            <person name="Albersmeier A."/>
            <person name="Kalinowski J."/>
            <person name="Ruckert C."/>
        </authorList>
    </citation>
    <scope>NUCLEOTIDE SEQUENCE</scope>
    <source>
        <strain evidence="3">NBRC 108769</strain>
    </source>
</reference>
<evidence type="ECO:0000313" key="4">
    <source>
        <dbReference type="Proteomes" id="UP001156666"/>
    </source>
</evidence>
<dbReference type="RefSeq" id="WP_235295214.1">
    <property type="nucleotide sequence ID" value="NZ_BSOH01000021.1"/>
</dbReference>
<evidence type="ECO:0000259" key="2">
    <source>
        <dbReference type="Pfam" id="PF06580"/>
    </source>
</evidence>
<dbReference type="GO" id="GO:0000155">
    <property type="term" value="F:phosphorelay sensor kinase activity"/>
    <property type="evidence" value="ECO:0007669"/>
    <property type="project" value="InterPro"/>
</dbReference>
<comment type="caution">
    <text evidence="3">The sequence shown here is derived from an EMBL/GenBank/DDBJ whole genome shotgun (WGS) entry which is preliminary data.</text>
</comment>
<feature type="transmembrane region" description="Helical" evidence="1">
    <location>
        <begin position="72"/>
        <end position="98"/>
    </location>
</feature>
<dbReference type="PANTHER" id="PTHR34220">
    <property type="entry name" value="SENSOR HISTIDINE KINASE YPDA"/>
    <property type="match status" value="1"/>
</dbReference>
<feature type="transmembrane region" description="Helical" evidence="1">
    <location>
        <begin position="9"/>
        <end position="32"/>
    </location>
</feature>